<accession>A0A158BXT3</accession>
<evidence type="ECO:0000313" key="2">
    <source>
        <dbReference type="Proteomes" id="UP000054870"/>
    </source>
</evidence>
<dbReference type="OrthoDB" id="9035715at2"/>
<name>A0A158BXT3_9BURK</name>
<dbReference type="AlphaFoldDB" id="A0A158BXT3"/>
<gene>
    <name evidence="1" type="ORF">AWB75_04187</name>
</gene>
<protein>
    <submittedName>
        <fullName evidence="1">Uncharacterized protein</fullName>
    </submittedName>
</protein>
<dbReference type="RefSeq" id="WP_061125997.1">
    <property type="nucleotide sequence ID" value="NZ_FCOF02000020.1"/>
</dbReference>
<proteinExistence type="predicted"/>
<sequence>MTDKPESFDPSIPVLTDVVVPGKPEYARAPSINAAIEYDSEQIAEGLRGRFTNFLTGDARALIEERCREVLRDHSTQLVSAITREVAMALEGRMSEWVREAVEKELRRQRGE</sequence>
<comment type="caution">
    <text evidence="1">The sequence shown here is derived from an EMBL/GenBank/DDBJ whole genome shotgun (WGS) entry which is preliminary data.</text>
</comment>
<dbReference type="Pfam" id="PF10667">
    <property type="entry name" value="DUF2486"/>
    <property type="match status" value="1"/>
</dbReference>
<evidence type="ECO:0000313" key="1">
    <source>
        <dbReference type="EMBL" id="SAK74913.1"/>
    </source>
</evidence>
<dbReference type="InterPro" id="IPR018924">
    <property type="entry name" value="DUF2486"/>
</dbReference>
<keyword evidence="2" id="KW-1185">Reference proteome</keyword>
<dbReference type="EMBL" id="FCOF02000020">
    <property type="protein sequence ID" value="SAK74913.1"/>
    <property type="molecule type" value="Genomic_DNA"/>
</dbReference>
<organism evidence="1 2">
    <name type="scientific">Caballeronia catudaia</name>
    <dbReference type="NCBI Taxonomy" id="1777136"/>
    <lineage>
        <taxon>Bacteria</taxon>
        <taxon>Pseudomonadati</taxon>
        <taxon>Pseudomonadota</taxon>
        <taxon>Betaproteobacteria</taxon>
        <taxon>Burkholderiales</taxon>
        <taxon>Burkholderiaceae</taxon>
        <taxon>Caballeronia</taxon>
    </lineage>
</organism>
<dbReference type="Proteomes" id="UP000054870">
    <property type="component" value="Unassembled WGS sequence"/>
</dbReference>
<reference evidence="1" key="1">
    <citation type="submission" date="2016-01" db="EMBL/GenBank/DDBJ databases">
        <authorList>
            <person name="Peeters C."/>
        </authorList>
    </citation>
    <scope>NUCLEOTIDE SEQUENCE [LARGE SCALE GENOMIC DNA]</scope>
    <source>
        <strain evidence="1">LMG 29318</strain>
    </source>
</reference>